<dbReference type="PANTHER" id="PTHR42776">
    <property type="entry name" value="SERINE PEPTIDASE S9 FAMILY MEMBER"/>
    <property type="match status" value="1"/>
</dbReference>
<dbReference type="Gene3D" id="3.40.50.1820">
    <property type="entry name" value="alpha/beta hydrolase"/>
    <property type="match status" value="1"/>
</dbReference>
<dbReference type="SUPFAM" id="SSF82171">
    <property type="entry name" value="DPP6 N-terminal domain-like"/>
    <property type="match status" value="1"/>
</dbReference>
<dbReference type="Pfam" id="PF00326">
    <property type="entry name" value="Peptidase_S9"/>
    <property type="match status" value="1"/>
</dbReference>
<dbReference type="InterPro" id="IPR001375">
    <property type="entry name" value="Peptidase_S9_cat"/>
</dbReference>
<dbReference type="InterPro" id="IPR029058">
    <property type="entry name" value="AB_hydrolase_fold"/>
</dbReference>
<gene>
    <name evidence="3" type="ORF">G3I74_08550</name>
</gene>
<dbReference type="SUPFAM" id="SSF53474">
    <property type="entry name" value="alpha/beta-Hydrolases"/>
    <property type="match status" value="1"/>
</dbReference>
<dbReference type="GO" id="GO:0004252">
    <property type="term" value="F:serine-type endopeptidase activity"/>
    <property type="evidence" value="ECO:0007669"/>
    <property type="project" value="TreeGrafter"/>
</dbReference>
<dbReference type="AlphaFoldDB" id="A0A845V742"/>
<sequence>MKKAWIYLLPVIAAFLALPSALLRAETASEIDTVLTLGPLPFASQALDDSPKADEIRRALIMQLSDSDLPAPGASIRAFGQSLTWQAHPPEATAKDSGPSVWMVHLQAQRFVRGRLLVSGLAEPKLWLNGEPYSPEENGVELDLSAGTHTLWLFHHGADQEQTPGLQWKGNTEVDHVDFHVEPWRLVSARLLTNAETATELALSPDGEHLAITFSARNDAADLDLARVEVRALDNNRIVRQWTSNPPRSLQWSPDADRLAVQEGDNLWLHDLASGQARLLLANHERIGSWRWHPDGGSILFAWTEAFEADNDQRRRLRSLEDRWASFRDNTQLYQVDIESGLVRPLTAGASSVNLLDVHPDGDRLLLTERIIDYAEPPHSLFRLYTMELPSLETSDVGQYRQINAALFAEEGYWLLAGPGLVQGDGATTEEALVPNEYDTQLYALSADGETARSLSRGFDPSFGNMHRLVTGDLLLSATWGEEVALVHVDPVEEDFRRIDTGLEVMEQFVASDEQAPVVVVRGTDADAPQRIHRIDLAANGNEPEVLLDTRPSEYDGVRLSEVRPWSFTNESGDAIEGRYYLPPGFDPDQSYPLIVYYYGGTTPVNRQFTGRYPFQLWAAKGYVVYVLQPRGTIGYGQDFSALHVNAWGRYTAEDIIEGTQRFVAAHPFIDGERIGNIGASYGGFMTMHLATLTDLYAASVSHAGISALTSYWGQGWWGYGYSGIASRGSFPWNNPELYVGQSPVYSADRITTPLLLLTGDADTNVPPGESHNMYTALRLLGRDVELVEFPGEDHWILDREKRYVWWDTMLAWFDKWLKDEPEWWQHLYPETAPEG</sequence>
<keyword evidence="1" id="KW-0378">Hydrolase</keyword>
<name>A0A845V742_9GAMM</name>
<dbReference type="RefSeq" id="WP_164211156.1">
    <property type="nucleotide sequence ID" value="NZ_JAAGSC010000040.1"/>
</dbReference>
<protein>
    <submittedName>
        <fullName evidence="3">Prolyl oligopeptidase family serine peptidase</fullName>
    </submittedName>
</protein>
<evidence type="ECO:0000256" key="1">
    <source>
        <dbReference type="ARBA" id="ARBA00022801"/>
    </source>
</evidence>
<dbReference type="GO" id="GO:0006508">
    <property type="term" value="P:proteolysis"/>
    <property type="evidence" value="ECO:0007669"/>
    <property type="project" value="InterPro"/>
</dbReference>
<proteinExistence type="predicted"/>
<reference evidence="3 4" key="1">
    <citation type="submission" date="2020-02" db="EMBL/GenBank/DDBJ databases">
        <authorList>
            <person name="Zhang X.-Y."/>
        </authorList>
    </citation>
    <scope>NUCLEOTIDE SEQUENCE [LARGE SCALE GENOMIC DNA]</scope>
    <source>
        <strain evidence="3 4">C33</strain>
    </source>
</reference>
<accession>A0A845V742</accession>
<evidence type="ECO:0000313" key="3">
    <source>
        <dbReference type="EMBL" id="NDY95775.1"/>
    </source>
</evidence>
<evidence type="ECO:0000259" key="2">
    <source>
        <dbReference type="Pfam" id="PF00326"/>
    </source>
</evidence>
<dbReference type="PANTHER" id="PTHR42776:SF27">
    <property type="entry name" value="DIPEPTIDYL PEPTIDASE FAMILY MEMBER 6"/>
    <property type="match status" value="1"/>
</dbReference>
<dbReference type="Proteomes" id="UP000484885">
    <property type="component" value="Unassembled WGS sequence"/>
</dbReference>
<comment type="caution">
    <text evidence="3">The sequence shown here is derived from an EMBL/GenBank/DDBJ whole genome shotgun (WGS) entry which is preliminary data.</text>
</comment>
<keyword evidence="4" id="KW-1185">Reference proteome</keyword>
<dbReference type="InterPro" id="IPR011042">
    <property type="entry name" value="6-blade_b-propeller_TolB-like"/>
</dbReference>
<dbReference type="EMBL" id="JAAGSC010000040">
    <property type="protein sequence ID" value="NDY95775.1"/>
    <property type="molecule type" value="Genomic_DNA"/>
</dbReference>
<organism evidence="3 4">
    <name type="scientific">Wenzhouxiangella limi</name>
    <dbReference type="NCBI Taxonomy" id="2707351"/>
    <lineage>
        <taxon>Bacteria</taxon>
        <taxon>Pseudomonadati</taxon>
        <taxon>Pseudomonadota</taxon>
        <taxon>Gammaproteobacteria</taxon>
        <taxon>Chromatiales</taxon>
        <taxon>Wenzhouxiangellaceae</taxon>
        <taxon>Wenzhouxiangella</taxon>
    </lineage>
</organism>
<feature type="domain" description="Peptidase S9 prolyl oligopeptidase catalytic" evidence="2">
    <location>
        <begin position="615"/>
        <end position="820"/>
    </location>
</feature>
<dbReference type="Gene3D" id="2.120.10.30">
    <property type="entry name" value="TolB, C-terminal domain"/>
    <property type="match status" value="1"/>
</dbReference>
<evidence type="ECO:0000313" key="4">
    <source>
        <dbReference type="Proteomes" id="UP000484885"/>
    </source>
</evidence>